<dbReference type="KEGG" id="tsph:KIH39_07625"/>
<evidence type="ECO:0000256" key="1">
    <source>
        <dbReference type="ARBA" id="ARBA00038494"/>
    </source>
</evidence>
<reference evidence="3" key="1">
    <citation type="submission" date="2021-05" db="EMBL/GenBank/DDBJ databases">
        <title>Complete genome sequence of the cellulolytic planctomycete Telmatocola sphagniphila SP2T and characterization of the first cellulase from planctomycetes.</title>
        <authorList>
            <person name="Rakitin A.L."/>
            <person name="Beletsky A.V."/>
            <person name="Naumoff D.G."/>
            <person name="Kulichevskaya I.S."/>
            <person name="Mardanov A.V."/>
            <person name="Ravin N.V."/>
            <person name="Dedysh S.N."/>
        </authorList>
    </citation>
    <scope>NUCLEOTIDE SEQUENCE</scope>
    <source>
        <strain evidence="3">SP2T</strain>
    </source>
</reference>
<proteinExistence type="inferred from homology"/>
<dbReference type="InterPro" id="IPR029044">
    <property type="entry name" value="Nucleotide-diphossugar_trans"/>
</dbReference>
<keyword evidence="4" id="KW-1185">Reference proteome</keyword>
<dbReference type="AlphaFoldDB" id="A0A8E6B9C0"/>
<dbReference type="EMBL" id="CP074694">
    <property type="protein sequence ID" value="QVL33767.1"/>
    <property type="molecule type" value="Genomic_DNA"/>
</dbReference>
<dbReference type="PANTHER" id="PTHR43630:SF2">
    <property type="entry name" value="GLYCOSYLTRANSFERASE"/>
    <property type="match status" value="1"/>
</dbReference>
<name>A0A8E6B9C0_9BACT</name>
<evidence type="ECO:0000259" key="2">
    <source>
        <dbReference type="Pfam" id="PF00535"/>
    </source>
</evidence>
<dbReference type="Proteomes" id="UP000676194">
    <property type="component" value="Chromosome"/>
</dbReference>
<accession>A0A8E6B9C0</accession>
<dbReference type="Pfam" id="PF00535">
    <property type="entry name" value="Glycos_transf_2"/>
    <property type="match status" value="1"/>
</dbReference>
<dbReference type="SUPFAM" id="SSF53448">
    <property type="entry name" value="Nucleotide-diphospho-sugar transferases"/>
    <property type="match status" value="1"/>
</dbReference>
<sequence length="307" mass="35468">MSSPEANSTIPWPPKNVPVSVLIPVKNEQSNIEECLRRLQWANQIVVVDSQSTDQTVALSEALGAEVYQFHYSAEGWPKKKNWALEQVSWRNEWVLILDADEYMTPELAQEIEQVVTGKYPPGNGCGDGYWLNRRFMFLGQWIKHCGYYPSYNVRLFKHALGRYERIGNLGQTGSGDNEVHEHIVLKTGEAGYLKHDFLHYAYPNLSVWVEKHNRYSTWEAHAMLAKDEGGVKPSLFGGPIARKRWLKAKTRKMPFRPLLRFLYGYLLKGGFRDGYAGFVMCRLMAWYDFISLAKFHELRLQEKTAK</sequence>
<dbReference type="RefSeq" id="WP_213498745.1">
    <property type="nucleotide sequence ID" value="NZ_CP074694.1"/>
</dbReference>
<comment type="similarity">
    <text evidence="1">Belongs to the glycosyltransferase 2 family. WaaE/KdtX subfamily.</text>
</comment>
<dbReference type="CDD" id="cd02511">
    <property type="entry name" value="Beta4Glucosyltransferase"/>
    <property type="match status" value="1"/>
</dbReference>
<evidence type="ECO:0000313" key="3">
    <source>
        <dbReference type="EMBL" id="QVL33767.1"/>
    </source>
</evidence>
<evidence type="ECO:0000313" key="4">
    <source>
        <dbReference type="Proteomes" id="UP000676194"/>
    </source>
</evidence>
<dbReference type="PANTHER" id="PTHR43630">
    <property type="entry name" value="POLY-BETA-1,6-N-ACETYL-D-GLUCOSAMINE SYNTHASE"/>
    <property type="match status" value="1"/>
</dbReference>
<protein>
    <submittedName>
        <fullName evidence="3">Glycosyltransferase family 2 protein</fullName>
    </submittedName>
</protein>
<feature type="domain" description="Glycosyltransferase 2-like" evidence="2">
    <location>
        <begin position="20"/>
        <end position="142"/>
    </location>
</feature>
<dbReference type="InterPro" id="IPR001173">
    <property type="entry name" value="Glyco_trans_2-like"/>
</dbReference>
<gene>
    <name evidence="3" type="ORF">KIH39_07625</name>
</gene>
<organism evidence="3 4">
    <name type="scientific">Telmatocola sphagniphila</name>
    <dbReference type="NCBI Taxonomy" id="1123043"/>
    <lineage>
        <taxon>Bacteria</taxon>
        <taxon>Pseudomonadati</taxon>
        <taxon>Planctomycetota</taxon>
        <taxon>Planctomycetia</taxon>
        <taxon>Gemmatales</taxon>
        <taxon>Gemmataceae</taxon>
    </lineage>
</organism>
<dbReference type="Gene3D" id="3.90.550.10">
    <property type="entry name" value="Spore Coat Polysaccharide Biosynthesis Protein SpsA, Chain A"/>
    <property type="match status" value="1"/>
</dbReference>